<name>A0A4C1UYZ5_EUMVA</name>
<protein>
    <submittedName>
        <fullName evidence="2">Uncharacterized protein</fullName>
    </submittedName>
</protein>
<dbReference type="Proteomes" id="UP000299102">
    <property type="component" value="Unassembled WGS sequence"/>
</dbReference>
<keyword evidence="3" id="KW-1185">Reference proteome</keyword>
<reference evidence="2 3" key="1">
    <citation type="journal article" date="2019" name="Commun. Biol.">
        <title>The bagworm genome reveals a unique fibroin gene that provides high tensile strength.</title>
        <authorList>
            <person name="Kono N."/>
            <person name="Nakamura H."/>
            <person name="Ohtoshi R."/>
            <person name="Tomita M."/>
            <person name="Numata K."/>
            <person name="Arakawa K."/>
        </authorList>
    </citation>
    <scope>NUCLEOTIDE SEQUENCE [LARGE SCALE GENOMIC DNA]</scope>
</reference>
<dbReference type="AlphaFoldDB" id="A0A4C1UYZ5"/>
<proteinExistence type="predicted"/>
<gene>
    <name evidence="2" type="ORF">EVAR_21517_1</name>
</gene>
<dbReference type="EMBL" id="BGZK01000243">
    <property type="protein sequence ID" value="GBP31237.1"/>
    <property type="molecule type" value="Genomic_DNA"/>
</dbReference>
<evidence type="ECO:0000313" key="3">
    <source>
        <dbReference type="Proteomes" id="UP000299102"/>
    </source>
</evidence>
<accession>A0A4C1UYZ5</accession>
<organism evidence="2 3">
    <name type="scientific">Eumeta variegata</name>
    <name type="common">Bagworm moth</name>
    <name type="synonym">Eumeta japonica</name>
    <dbReference type="NCBI Taxonomy" id="151549"/>
    <lineage>
        <taxon>Eukaryota</taxon>
        <taxon>Metazoa</taxon>
        <taxon>Ecdysozoa</taxon>
        <taxon>Arthropoda</taxon>
        <taxon>Hexapoda</taxon>
        <taxon>Insecta</taxon>
        <taxon>Pterygota</taxon>
        <taxon>Neoptera</taxon>
        <taxon>Endopterygota</taxon>
        <taxon>Lepidoptera</taxon>
        <taxon>Glossata</taxon>
        <taxon>Ditrysia</taxon>
        <taxon>Tineoidea</taxon>
        <taxon>Psychidae</taxon>
        <taxon>Oiketicinae</taxon>
        <taxon>Eumeta</taxon>
    </lineage>
</organism>
<comment type="caution">
    <text evidence="2">The sequence shown here is derived from an EMBL/GenBank/DDBJ whole genome shotgun (WGS) entry which is preliminary data.</text>
</comment>
<sequence>MLERTWLQRENGPVRAGKTPHSYDRWEVTATTLVFHRVSEGSSGYSSSFIPLLFILNCMKSVTEMRSSVCINYNKTEEGNSHDEDHVRFQCYNDIQ</sequence>
<evidence type="ECO:0000256" key="1">
    <source>
        <dbReference type="SAM" id="MobiDB-lite"/>
    </source>
</evidence>
<feature type="region of interest" description="Disordered" evidence="1">
    <location>
        <begin position="1"/>
        <end position="20"/>
    </location>
</feature>
<evidence type="ECO:0000313" key="2">
    <source>
        <dbReference type="EMBL" id="GBP31237.1"/>
    </source>
</evidence>